<reference evidence="3" key="1">
    <citation type="journal article" date="2020" name="New Phytol.">
        <title>Comparative genomics reveals dynamic genome evolution in host specialist ectomycorrhizal fungi.</title>
        <authorList>
            <person name="Lofgren L.A."/>
            <person name="Nguyen N.H."/>
            <person name="Vilgalys R."/>
            <person name="Ruytinx J."/>
            <person name="Liao H.L."/>
            <person name="Branco S."/>
            <person name="Kuo A."/>
            <person name="LaButti K."/>
            <person name="Lipzen A."/>
            <person name="Andreopoulos W."/>
            <person name="Pangilinan J."/>
            <person name="Riley R."/>
            <person name="Hundley H."/>
            <person name="Na H."/>
            <person name="Barry K."/>
            <person name="Grigoriev I.V."/>
            <person name="Stajich J.E."/>
            <person name="Kennedy P.G."/>
        </authorList>
    </citation>
    <scope>NUCLEOTIDE SEQUENCE</scope>
    <source>
        <strain evidence="3">FC423</strain>
    </source>
</reference>
<comment type="caution">
    <text evidence="3">The sequence shown here is derived from an EMBL/GenBank/DDBJ whole genome shotgun (WGS) entry which is preliminary data.</text>
</comment>
<evidence type="ECO:0000313" key="4">
    <source>
        <dbReference type="Proteomes" id="UP000823399"/>
    </source>
</evidence>
<dbReference type="EMBL" id="JABBWM010000145">
    <property type="protein sequence ID" value="KAG2086458.1"/>
    <property type="molecule type" value="Genomic_DNA"/>
</dbReference>
<feature type="region of interest" description="Disordered" evidence="2">
    <location>
        <begin position="198"/>
        <end position="227"/>
    </location>
</feature>
<dbReference type="OrthoDB" id="2665838at2759"/>
<accession>A0A9P7EST9</accession>
<keyword evidence="1" id="KW-0175">Coiled coil</keyword>
<organism evidence="3 4">
    <name type="scientific">Suillus discolor</name>
    <dbReference type="NCBI Taxonomy" id="1912936"/>
    <lineage>
        <taxon>Eukaryota</taxon>
        <taxon>Fungi</taxon>
        <taxon>Dikarya</taxon>
        <taxon>Basidiomycota</taxon>
        <taxon>Agaricomycotina</taxon>
        <taxon>Agaricomycetes</taxon>
        <taxon>Agaricomycetidae</taxon>
        <taxon>Boletales</taxon>
        <taxon>Suillineae</taxon>
        <taxon>Suillaceae</taxon>
        <taxon>Suillus</taxon>
    </lineage>
</organism>
<dbReference type="Proteomes" id="UP000823399">
    <property type="component" value="Unassembled WGS sequence"/>
</dbReference>
<evidence type="ECO:0000256" key="1">
    <source>
        <dbReference type="SAM" id="Coils"/>
    </source>
</evidence>
<feature type="compositionally biased region" description="Basic and acidic residues" evidence="2">
    <location>
        <begin position="215"/>
        <end position="227"/>
    </location>
</feature>
<name>A0A9P7EST9_9AGAM</name>
<dbReference type="GeneID" id="64696820"/>
<keyword evidence="4" id="KW-1185">Reference proteome</keyword>
<sequence length="227" mass="26126">MTSRSRSSSWSSEASVDATLWNGGAPQPANEHEKDKVDSMAKLKERLQLAEKINSRLEQLYQKYRLRWLEESYRARVLEEYAPEGVSTYPPHQISWNAPSPAQSKYCDNAEVQDQEGGTRKIGKAREHEFCIVTPKQNVEVSRMMRAPRWRLTCWSKINDPVQALALKYWMSFSPFQFPDHSQHPMSSRMLRTMQPESRSTDCWGRGGGDSGEQDEGKYKAKIIHEG</sequence>
<gene>
    <name evidence="3" type="ORF">F5147DRAFT_659214</name>
</gene>
<feature type="coiled-coil region" evidence="1">
    <location>
        <begin position="40"/>
        <end position="67"/>
    </location>
</feature>
<dbReference type="RefSeq" id="XP_041284919.1">
    <property type="nucleotide sequence ID" value="XM_041434561.1"/>
</dbReference>
<feature type="compositionally biased region" description="Low complexity" evidence="2">
    <location>
        <begin position="1"/>
        <end position="12"/>
    </location>
</feature>
<protein>
    <submittedName>
        <fullName evidence="3">Uncharacterized protein</fullName>
    </submittedName>
</protein>
<evidence type="ECO:0000313" key="3">
    <source>
        <dbReference type="EMBL" id="KAG2086458.1"/>
    </source>
</evidence>
<dbReference type="AlphaFoldDB" id="A0A9P7EST9"/>
<evidence type="ECO:0000256" key="2">
    <source>
        <dbReference type="SAM" id="MobiDB-lite"/>
    </source>
</evidence>
<proteinExistence type="predicted"/>
<feature type="region of interest" description="Disordered" evidence="2">
    <location>
        <begin position="1"/>
        <end position="38"/>
    </location>
</feature>